<dbReference type="AlphaFoldDB" id="A0A7R8CTR2"/>
<proteinExistence type="predicted"/>
<dbReference type="Proteomes" id="UP000675881">
    <property type="component" value="Chromosome 4"/>
</dbReference>
<evidence type="ECO:0000313" key="1">
    <source>
        <dbReference type="EMBL" id="CAF2927529.1"/>
    </source>
</evidence>
<dbReference type="EMBL" id="HG994583">
    <property type="protein sequence ID" value="CAF2927529.1"/>
    <property type="molecule type" value="Genomic_DNA"/>
</dbReference>
<gene>
    <name evidence="1" type="ORF">LSAA_9330</name>
</gene>
<keyword evidence="2" id="KW-1185">Reference proteome</keyword>
<accession>A0A7R8CTR2</accession>
<reference evidence="1" key="1">
    <citation type="submission" date="2021-02" db="EMBL/GenBank/DDBJ databases">
        <authorList>
            <person name="Bekaert M."/>
        </authorList>
    </citation>
    <scope>NUCLEOTIDE SEQUENCE</scope>
    <source>
        <strain evidence="1">IoA-00</strain>
    </source>
</reference>
<name>A0A7R8CTR2_LEPSM</name>
<dbReference type="PANTHER" id="PTHR45913:SF5">
    <property type="entry name" value="GENERAL TRANSCRIPTION FACTOR II-I REPEAT DOMAIN-CONTAINING PROTEIN 2A-LIKE PROTEIN"/>
    <property type="match status" value="1"/>
</dbReference>
<evidence type="ECO:0000313" key="2">
    <source>
        <dbReference type="Proteomes" id="UP000675881"/>
    </source>
</evidence>
<sequence>MNDKIKAEHLGHPLIPCHCVIHQEKPEGFTTHRQFLELLADLETEYLDVLYQNHVRWLSLGKVFRRMWELREETVMFLEMKSIQCDFSTNVFDEDWRLDFKFAIDIMEKS</sequence>
<protein>
    <submittedName>
        <fullName evidence="1">(salmon louse) hypothetical protein</fullName>
    </submittedName>
</protein>
<organism evidence="1 2">
    <name type="scientific">Lepeophtheirus salmonis</name>
    <name type="common">Salmon louse</name>
    <name type="synonym">Caligus salmonis</name>
    <dbReference type="NCBI Taxonomy" id="72036"/>
    <lineage>
        <taxon>Eukaryota</taxon>
        <taxon>Metazoa</taxon>
        <taxon>Ecdysozoa</taxon>
        <taxon>Arthropoda</taxon>
        <taxon>Crustacea</taxon>
        <taxon>Multicrustacea</taxon>
        <taxon>Hexanauplia</taxon>
        <taxon>Copepoda</taxon>
        <taxon>Siphonostomatoida</taxon>
        <taxon>Caligidae</taxon>
        <taxon>Lepeophtheirus</taxon>
    </lineage>
</organism>
<dbReference type="PANTHER" id="PTHR45913">
    <property type="entry name" value="EPM2A-INTERACTING PROTEIN 1"/>
    <property type="match status" value="1"/>
</dbReference>